<evidence type="ECO:0000256" key="3">
    <source>
        <dbReference type="ARBA" id="ARBA00007931"/>
    </source>
</evidence>
<protein>
    <submittedName>
        <fullName evidence="15">Peptidase family M50</fullName>
    </submittedName>
</protein>
<dbReference type="PANTHER" id="PTHR39188:SF3">
    <property type="entry name" value="STAGE IV SPORULATION PROTEIN FB"/>
    <property type="match status" value="1"/>
</dbReference>
<dbReference type="RefSeq" id="WP_197527105.1">
    <property type="nucleotide sequence ID" value="NZ_CP036291.1"/>
</dbReference>
<evidence type="ECO:0000256" key="6">
    <source>
        <dbReference type="ARBA" id="ARBA00022723"/>
    </source>
</evidence>
<feature type="transmembrane region" description="Helical" evidence="13">
    <location>
        <begin position="197"/>
        <end position="213"/>
    </location>
</feature>
<evidence type="ECO:0000256" key="7">
    <source>
        <dbReference type="ARBA" id="ARBA00022801"/>
    </source>
</evidence>
<dbReference type="GO" id="GO:0016020">
    <property type="term" value="C:membrane"/>
    <property type="evidence" value="ECO:0007669"/>
    <property type="project" value="UniProtKB-SubCell"/>
</dbReference>
<dbReference type="Pfam" id="PF02163">
    <property type="entry name" value="Peptidase_M50"/>
    <property type="match status" value="1"/>
</dbReference>
<accession>A0A518DIU7</accession>
<feature type="domain" description="Peptidase M50" evidence="14">
    <location>
        <begin position="49"/>
        <end position="207"/>
    </location>
</feature>
<organism evidence="15 16">
    <name type="scientific">Pirellulimonas nuda</name>
    <dbReference type="NCBI Taxonomy" id="2528009"/>
    <lineage>
        <taxon>Bacteria</taxon>
        <taxon>Pseudomonadati</taxon>
        <taxon>Planctomycetota</taxon>
        <taxon>Planctomycetia</taxon>
        <taxon>Pirellulales</taxon>
        <taxon>Lacipirellulaceae</taxon>
        <taxon>Pirellulimonas</taxon>
    </lineage>
</organism>
<keyword evidence="16" id="KW-1185">Reference proteome</keyword>
<dbReference type="InterPro" id="IPR008915">
    <property type="entry name" value="Peptidase_M50"/>
</dbReference>
<keyword evidence="6" id="KW-0479">Metal-binding</keyword>
<evidence type="ECO:0000256" key="10">
    <source>
        <dbReference type="ARBA" id="ARBA00023049"/>
    </source>
</evidence>
<sequence length="336" mass="36055">MAKADPYRWSIALGTWWGVPVRAHLLLVLFCVLALAMCFDGMAAEALVFVGVLMLSVALHEAAHSIAAIRMGGEVDQIVLSPFGGLAAPRVPDEPEPQVFVAVAGLITNLAMVVLATASLVAMREPISAQLFNPVAPQGLLEGTLGVVAIKLTLWVNLSLLLVNLLPAYPFDMGPALRAMLWPMLGKRSAAEATGQVARMAAVALLLAAVFLSKNEPNVFPLWAPLVTLAVFLFFSAHQDLLLARGGPAGTRSASDDDSDPMWDNDDADPMVLVEHGAEASRHGGEAGADDEATEDARVDDILARLHVAGYEELSDEERAVLERASRRYRHRRREG</sequence>
<evidence type="ECO:0000256" key="13">
    <source>
        <dbReference type="SAM" id="Phobius"/>
    </source>
</evidence>
<reference evidence="15 16" key="1">
    <citation type="submission" date="2019-02" db="EMBL/GenBank/DDBJ databases">
        <title>Deep-cultivation of Planctomycetes and their phenomic and genomic characterization uncovers novel biology.</title>
        <authorList>
            <person name="Wiegand S."/>
            <person name="Jogler M."/>
            <person name="Boedeker C."/>
            <person name="Pinto D."/>
            <person name="Vollmers J."/>
            <person name="Rivas-Marin E."/>
            <person name="Kohn T."/>
            <person name="Peeters S.H."/>
            <person name="Heuer A."/>
            <person name="Rast P."/>
            <person name="Oberbeckmann S."/>
            <person name="Bunk B."/>
            <person name="Jeske O."/>
            <person name="Meyerdierks A."/>
            <person name="Storesund J.E."/>
            <person name="Kallscheuer N."/>
            <person name="Luecker S."/>
            <person name="Lage O.M."/>
            <person name="Pohl T."/>
            <person name="Merkel B.J."/>
            <person name="Hornburger P."/>
            <person name="Mueller R.-W."/>
            <person name="Bruemmer F."/>
            <person name="Labrenz M."/>
            <person name="Spormann A.M."/>
            <person name="Op den Camp H."/>
            <person name="Overmann J."/>
            <person name="Amann R."/>
            <person name="Jetten M.S.M."/>
            <person name="Mascher T."/>
            <person name="Medema M.H."/>
            <person name="Devos D.P."/>
            <person name="Kaster A.-K."/>
            <person name="Ovreas L."/>
            <person name="Rohde M."/>
            <person name="Galperin M.Y."/>
            <person name="Jogler C."/>
        </authorList>
    </citation>
    <scope>NUCLEOTIDE SEQUENCE [LARGE SCALE GENOMIC DNA]</scope>
    <source>
        <strain evidence="15 16">Pla175</strain>
    </source>
</reference>
<dbReference type="PANTHER" id="PTHR39188">
    <property type="entry name" value="MEMBRANE-ASSOCIATED ZINC METALLOPROTEASE M50B"/>
    <property type="match status" value="1"/>
</dbReference>
<evidence type="ECO:0000256" key="12">
    <source>
        <dbReference type="SAM" id="MobiDB-lite"/>
    </source>
</evidence>
<evidence type="ECO:0000256" key="4">
    <source>
        <dbReference type="ARBA" id="ARBA00022670"/>
    </source>
</evidence>
<evidence type="ECO:0000256" key="2">
    <source>
        <dbReference type="ARBA" id="ARBA00004141"/>
    </source>
</evidence>
<keyword evidence="4" id="KW-0645">Protease</keyword>
<dbReference type="AlphaFoldDB" id="A0A518DIU7"/>
<dbReference type="Proteomes" id="UP000317429">
    <property type="component" value="Chromosome"/>
</dbReference>
<proteinExistence type="inferred from homology"/>
<evidence type="ECO:0000313" key="15">
    <source>
        <dbReference type="EMBL" id="QDU91376.1"/>
    </source>
</evidence>
<keyword evidence="7" id="KW-0378">Hydrolase</keyword>
<feature type="transmembrane region" description="Helical" evidence="13">
    <location>
        <begin position="219"/>
        <end position="237"/>
    </location>
</feature>
<evidence type="ECO:0000256" key="1">
    <source>
        <dbReference type="ARBA" id="ARBA00001947"/>
    </source>
</evidence>
<feature type="compositionally biased region" description="Acidic residues" evidence="12">
    <location>
        <begin position="256"/>
        <end position="268"/>
    </location>
</feature>
<dbReference type="EMBL" id="CP036291">
    <property type="protein sequence ID" value="QDU91376.1"/>
    <property type="molecule type" value="Genomic_DNA"/>
</dbReference>
<feature type="transmembrane region" description="Helical" evidence="13">
    <location>
        <begin position="143"/>
        <end position="162"/>
    </location>
</feature>
<comment type="cofactor">
    <cofactor evidence="1">
        <name>Zn(2+)</name>
        <dbReference type="ChEBI" id="CHEBI:29105"/>
    </cofactor>
</comment>
<comment type="similarity">
    <text evidence="3">Belongs to the peptidase M50B family.</text>
</comment>
<evidence type="ECO:0000256" key="11">
    <source>
        <dbReference type="ARBA" id="ARBA00023136"/>
    </source>
</evidence>
<keyword evidence="9 13" id="KW-1133">Transmembrane helix</keyword>
<gene>
    <name evidence="15" type="ORF">Pla175_47980</name>
</gene>
<keyword evidence="8" id="KW-0862">Zinc</keyword>
<feature type="transmembrane region" description="Helical" evidence="13">
    <location>
        <begin position="99"/>
        <end position="122"/>
    </location>
</feature>
<dbReference type="KEGG" id="pnd:Pla175_47980"/>
<dbReference type="GO" id="GO:0006508">
    <property type="term" value="P:proteolysis"/>
    <property type="evidence" value="ECO:0007669"/>
    <property type="project" value="UniProtKB-KW"/>
</dbReference>
<feature type="transmembrane region" description="Helical" evidence="13">
    <location>
        <begin position="46"/>
        <end position="69"/>
    </location>
</feature>
<feature type="region of interest" description="Disordered" evidence="12">
    <location>
        <begin position="247"/>
        <end position="268"/>
    </location>
</feature>
<evidence type="ECO:0000256" key="9">
    <source>
        <dbReference type="ARBA" id="ARBA00022989"/>
    </source>
</evidence>
<keyword evidence="11 13" id="KW-0472">Membrane</keyword>
<dbReference type="GO" id="GO:0008237">
    <property type="term" value="F:metallopeptidase activity"/>
    <property type="evidence" value="ECO:0007669"/>
    <property type="project" value="UniProtKB-KW"/>
</dbReference>
<feature type="transmembrane region" description="Helical" evidence="13">
    <location>
        <begin position="20"/>
        <end position="39"/>
    </location>
</feature>
<evidence type="ECO:0000256" key="8">
    <source>
        <dbReference type="ARBA" id="ARBA00022833"/>
    </source>
</evidence>
<comment type="subcellular location">
    <subcellularLocation>
        <location evidence="2">Membrane</location>
        <topology evidence="2">Multi-pass membrane protein</topology>
    </subcellularLocation>
</comment>
<evidence type="ECO:0000259" key="14">
    <source>
        <dbReference type="Pfam" id="PF02163"/>
    </source>
</evidence>
<keyword evidence="10" id="KW-0482">Metalloprotease</keyword>
<name>A0A518DIU7_9BACT</name>
<keyword evidence="5 13" id="KW-0812">Transmembrane</keyword>
<dbReference type="GO" id="GO:0046872">
    <property type="term" value="F:metal ion binding"/>
    <property type="evidence" value="ECO:0007669"/>
    <property type="project" value="UniProtKB-KW"/>
</dbReference>
<evidence type="ECO:0000313" key="16">
    <source>
        <dbReference type="Proteomes" id="UP000317429"/>
    </source>
</evidence>
<evidence type="ECO:0000256" key="5">
    <source>
        <dbReference type="ARBA" id="ARBA00022692"/>
    </source>
</evidence>